<protein>
    <submittedName>
        <fullName evidence="2">Uncharacterized protein</fullName>
    </submittedName>
</protein>
<dbReference type="InterPro" id="IPR036846">
    <property type="entry name" value="GM2-AP_sf"/>
</dbReference>
<dbReference type="InterPro" id="IPR010512">
    <property type="entry name" value="DUF1091"/>
</dbReference>
<dbReference type="AlphaFoldDB" id="A0A8K0DEF0"/>
<evidence type="ECO:0000256" key="1">
    <source>
        <dbReference type="ARBA" id="ARBA00022729"/>
    </source>
</evidence>
<evidence type="ECO:0000313" key="2">
    <source>
        <dbReference type="EMBL" id="KAF2901791.1"/>
    </source>
</evidence>
<keyword evidence="1" id="KW-0732">Signal</keyword>
<dbReference type="Pfam" id="PF06477">
    <property type="entry name" value="DUF1091"/>
    <property type="match status" value="1"/>
</dbReference>
<organism evidence="2 3">
    <name type="scientific">Ignelater luminosus</name>
    <name type="common">Cucubano</name>
    <name type="synonym">Pyrophorus luminosus</name>
    <dbReference type="NCBI Taxonomy" id="2038154"/>
    <lineage>
        <taxon>Eukaryota</taxon>
        <taxon>Metazoa</taxon>
        <taxon>Ecdysozoa</taxon>
        <taxon>Arthropoda</taxon>
        <taxon>Hexapoda</taxon>
        <taxon>Insecta</taxon>
        <taxon>Pterygota</taxon>
        <taxon>Neoptera</taxon>
        <taxon>Endopterygota</taxon>
        <taxon>Coleoptera</taxon>
        <taxon>Polyphaga</taxon>
        <taxon>Elateriformia</taxon>
        <taxon>Elateroidea</taxon>
        <taxon>Elateridae</taxon>
        <taxon>Agrypninae</taxon>
        <taxon>Pyrophorini</taxon>
        <taxon>Ignelater</taxon>
    </lineage>
</organism>
<comment type="caution">
    <text evidence="2">The sequence shown here is derived from an EMBL/GenBank/DDBJ whole genome shotgun (WGS) entry which is preliminary data.</text>
</comment>
<dbReference type="Proteomes" id="UP000801492">
    <property type="component" value="Unassembled WGS sequence"/>
</dbReference>
<accession>A0A8K0DEF0</accession>
<evidence type="ECO:0000313" key="3">
    <source>
        <dbReference type="Proteomes" id="UP000801492"/>
    </source>
</evidence>
<proteinExistence type="predicted"/>
<keyword evidence="3" id="KW-1185">Reference proteome</keyword>
<sequence length="108" mass="12470">LVVYIQKKITSGRGYINVFEIKETKACDAIHKYMGEFVYDIEAAAGLIRKMCPIPKGRYRVHNLQLNYEKISLQTFPFGNLRITMAIQDDKNRKNLSCLAVEIENRSN</sequence>
<name>A0A8K0DEF0_IGNLU</name>
<dbReference type="OrthoDB" id="6814999at2759"/>
<reference evidence="2" key="1">
    <citation type="submission" date="2019-08" db="EMBL/GenBank/DDBJ databases">
        <title>The genome of the North American firefly Photinus pyralis.</title>
        <authorList>
            <consortium name="Photinus pyralis genome working group"/>
            <person name="Fallon T.R."/>
            <person name="Sander Lower S.E."/>
            <person name="Weng J.-K."/>
        </authorList>
    </citation>
    <scope>NUCLEOTIDE SEQUENCE</scope>
    <source>
        <strain evidence="2">TRF0915ILg1</strain>
        <tissue evidence="2">Whole body</tissue>
    </source>
</reference>
<dbReference type="Gene3D" id="2.70.220.10">
    <property type="entry name" value="Ganglioside GM2 activator"/>
    <property type="match status" value="1"/>
</dbReference>
<feature type="non-terminal residue" evidence="2">
    <location>
        <position position="108"/>
    </location>
</feature>
<dbReference type="EMBL" id="VTPC01001492">
    <property type="protein sequence ID" value="KAF2901791.1"/>
    <property type="molecule type" value="Genomic_DNA"/>
</dbReference>
<gene>
    <name evidence="2" type="ORF">ILUMI_04387</name>
</gene>